<feature type="non-terminal residue" evidence="1">
    <location>
        <position position="104"/>
    </location>
</feature>
<reference evidence="1 2" key="1">
    <citation type="journal article" date="2012" name="J. Bacteriol.">
        <title>De Novo Genome Project of Cupriavidus basilensis OR16.</title>
        <authorList>
            <person name="Cserhati M."/>
            <person name="Kriszt B."/>
            <person name="Szoboszlay S."/>
            <person name="Toth A."/>
            <person name="Szabo I."/>
            <person name="Tancsics A."/>
            <person name="Nagy I."/>
            <person name="Horvath B."/>
            <person name="Nagy I."/>
            <person name="Kukolya J."/>
        </authorList>
    </citation>
    <scope>NUCLEOTIDE SEQUENCE [LARGE SCALE GENOMIC DNA]</scope>
    <source>
        <strain evidence="1 2">OR16</strain>
    </source>
</reference>
<proteinExistence type="predicted"/>
<protein>
    <submittedName>
        <fullName evidence="1">Uncharacterized protein</fullName>
    </submittedName>
</protein>
<dbReference type="AlphaFoldDB" id="H1SID0"/>
<organism evidence="1 2">
    <name type="scientific">Cupriavidus basilensis OR16</name>
    <dbReference type="NCBI Taxonomy" id="1127483"/>
    <lineage>
        <taxon>Bacteria</taxon>
        <taxon>Pseudomonadati</taxon>
        <taxon>Pseudomonadota</taxon>
        <taxon>Betaproteobacteria</taxon>
        <taxon>Burkholderiales</taxon>
        <taxon>Burkholderiaceae</taxon>
        <taxon>Cupriavidus</taxon>
    </lineage>
</organism>
<evidence type="ECO:0000313" key="2">
    <source>
        <dbReference type="Proteomes" id="UP000005808"/>
    </source>
</evidence>
<comment type="caution">
    <text evidence="1">The sequence shown here is derived from an EMBL/GenBank/DDBJ whole genome shotgun (WGS) entry which is preliminary data.</text>
</comment>
<accession>H1SID0</accession>
<gene>
    <name evidence="1" type="ORF">OR16_41254</name>
</gene>
<sequence length="104" mass="11334">MVAEVIHDPAGLPTSEAARQAILARSAALGLSLAQAQRFAAALDGTDPHALLRVLGLDLSMLKPLRPRHWLWMAAQTSSVSYRDTLTPDAPLGALDDRKRQFRH</sequence>
<evidence type="ECO:0000313" key="1">
    <source>
        <dbReference type="EMBL" id="EHP37724.1"/>
    </source>
</evidence>
<name>H1SID0_9BURK</name>
<dbReference type="EMBL" id="AHJE01000198">
    <property type="protein sequence ID" value="EHP37724.1"/>
    <property type="molecule type" value="Genomic_DNA"/>
</dbReference>
<dbReference type="RefSeq" id="WP_006164538.1">
    <property type="nucleotide sequence ID" value="NZ_AHJE01000198.1"/>
</dbReference>
<dbReference type="Proteomes" id="UP000005808">
    <property type="component" value="Unassembled WGS sequence"/>
</dbReference>